<sequence>MESGGPKPEQTQLGPSARAVLQVRGRGGKNSPRAEARAETPRQNTMESGGPKPEQTQLGPSALAVLQVRGQGGKNSARAEARAETPRQNTMESGGPKPETLRHPTERKQALSVFTLRPVLVCRQRSMQHF</sequence>
<evidence type="ECO:0000313" key="2">
    <source>
        <dbReference type="Proteomes" id="UP001497535"/>
    </source>
</evidence>
<reference evidence="1" key="1">
    <citation type="submission" date="2023-11" db="EMBL/GenBank/DDBJ databases">
        <authorList>
            <person name="Poullet M."/>
        </authorList>
    </citation>
    <scope>NUCLEOTIDE SEQUENCE</scope>
    <source>
        <strain evidence="1">E1834</strain>
    </source>
</reference>
<dbReference type="Proteomes" id="UP001497535">
    <property type="component" value="Unassembled WGS sequence"/>
</dbReference>
<proteinExistence type="predicted"/>
<accession>A0ACB0YER0</accession>
<keyword evidence="2" id="KW-1185">Reference proteome</keyword>
<protein>
    <submittedName>
        <fullName evidence="1">Uncharacterized protein</fullName>
    </submittedName>
</protein>
<gene>
    <name evidence="1" type="ORF">MENTE1834_LOCUS11250</name>
</gene>
<name>A0ACB0YER0_MELEN</name>
<dbReference type="EMBL" id="CAVMJV010000011">
    <property type="protein sequence ID" value="CAK5043788.1"/>
    <property type="molecule type" value="Genomic_DNA"/>
</dbReference>
<comment type="caution">
    <text evidence="1">The sequence shown here is derived from an EMBL/GenBank/DDBJ whole genome shotgun (WGS) entry which is preliminary data.</text>
</comment>
<organism evidence="1 2">
    <name type="scientific">Meloidogyne enterolobii</name>
    <name type="common">Root-knot nematode worm</name>
    <name type="synonym">Meloidogyne mayaguensis</name>
    <dbReference type="NCBI Taxonomy" id="390850"/>
    <lineage>
        <taxon>Eukaryota</taxon>
        <taxon>Metazoa</taxon>
        <taxon>Ecdysozoa</taxon>
        <taxon>Nematoda</taxon>
        <taxon>Chromadorea</taxon>
        <taxon>Rhabditida</taxon>
        <taxon>Tylenchina</taxon>
        <taxon>Tylenchomorpha</taxon>
        <taxon>Tylenchoidea</taxon>
        <taxon>Meloidogynidae</taxon>
        <taxon>Meloidogyninae</taxon>
        <taxon>Meloidogyne</taxon>
    </lineage>
</organism>
<evidence type="ECO:0000313" key="1">
    <source>
        <dbReference type="EMBL" id="CAK5043788.1"/>
    </source>
</evidence>